<sequence length="301" mass="34698">MNHFTSKILMISPDKFRNNEYTISDNVFQSRKKNKDQIQSITLKEFDKLRDVISNSGIDVFSFDDDSKFDTPDAVFPNNWISFHHPNKAILYPMFAPNRRLERESKIFNKLSRSGFDFEIVKDYSLYEDDNKFLEGTGSIVLDRKSKNAYCSISKRSNIDLFKKFCSDMDYLPVIFNSSYQSKPIYHTNVMMSICNNFSIICLDSIHDKQERKNIIKKLNNSGLEIIDISLDQMTSFLGNCIQLINSNHSPILVMSSRAFNSISKSQLKKIESYSEIIHSDIKTIENNGGGSARCMIAEIF</sequence>
<dbReference type="InterPro" id="IPR014541">
    <property type="entry name" value="Amdntrnsf_FN0238"/>
</dbReference>
<keyword evidence="2" id="KW-0808">Transferase</keyword>
<organism evidence="2">
    <name type="scientific">uncultured Flavobacteriia bacterium</name>
    <dbReference type="NCBI Taxonomy" id="212695"/>
    <lineage>
        <taxon>Bacteria</taxon>
        <taxon>Pseudomonadati</taxon>
        <taxon>Bacteroidota</taxon>
        <taxon>Flavobacteriia</taxon>
        <taxon>environmental samples</taxon>
    </lineage>
</organism>
<dbReference type="PIRSF" id="PIRSF028188">
    <property type="entry name" value="Amdntrnsf_FN0238"/>
    <property type="match status" value="1"/>
</dbReference>
<dbReference type="EMBL" id="FO117606">
    <property type="protein sequence ID" value="CCG00387.1"/>
    <property type="molecule type" value="Genomic_DNA"/>
</dbReference>
<dbReference type="NCBIfam" id="NF046062">
    <property type="entry name" value="citrull_CtlX"/>
    <property type="match status" value="1"/>
</dbReference>
<dbReference type="PANTHER" id="PTHR43224">
    <property type="entry name" value="AMIDINOTRANSFERASE"/>
    <property type="match status" value="1"/>
</dbReference>
<dbReference type="Pfam" id="PF19420">
    <property type="entry name" value="DDAH_eukar"/>
    <property type="match status" value="1"/>
</dbReference>
<name>H6RHB6_9BACT</name>
<protein>
    <submittedName>
        <fullName evidence="1">Amidinotransferase family protein</fullName>
    </submittedName>
    <submittedName>
        <fullName evidence="2">Predicted amidinotransferase, FN0238 type</fullName>
    </submittedName>
</protein>
<evidence type="ECO:0000313" key="1">
    <source>
        <dbReference type="EMBL" id="CCG00387.1"/>
    </source>
</evidence>
<proteinExistence type="predicted"/>
<dbReference type="SUPFAM" id="SSF55909">
    <property type="entry name" value="Pentein"/>
    <property type="match status" value="1"/>
</dbReference>
<evidence type="ECO:0000313" key="2">
    <source>
        <dbReference type="EMBL" id="CCG00427.1"/>
    </source>
</evidence>
<accession>H6RHB6</accession>
<dbReference type="PANTHER" id="PTHR43224:SF1">
    <property type="entry name" value="AMIDINOTRANSFERASE"/>
    <property type="match status" value="1"/>
</dbReference>
<gene>
    <name evidence="2" type="ORF">VIS_S18_DB-B8_0032</name>
    <name evidence="1" type="ORF">VIS_S18DAB70032</name>
</gene>
<dbReference type="Gene3D" id="3.75.10.10">
    <property type="entry name" value="L-arginine/glycine Amidinotransferase, Chain A"/>
    <property type="match status" value="1"/>
</dbReference>
<reference evidence="2" key="2">
    <citation type="submission" date="2012-02" db="EMBL/GenBank/DDBJ databases">
        <authorList>
            <person name="Genoscope - CEA"/>
        </authorList>
    </citation>
    <scope>NUCLEOTIDE SEQUENCE</scope>
</reference>
<reference evidence="2" key="1">
    <citation type="journal article" date="2012" name="Environ. Microbiol.">
        <title>Genomic content of uncultured Bacteroidetes from contrasting oceanic provinces in the North Atlantic Ocean.</title>
        <authorList>
            <person name="Gomez-Pereira P.R."/>
            <person name="Schuler M."/>
            <person name="Fuchs B.M."/>
            <person name="Bennke C."/>
            <person name="Teeling H."/>
            <person name="Waldmann J."/>
            <person name="Richter M."/>
            <person name="Barbe V."/>
            <person name="Bataille E."/>
            <person name="Glockner F.O."/>
            <person name="Amann R."/>
        </authorList>
    </citation>
    <scope>NUCLEOTIDE SEQUENCE</scope>
</reference>
<dbReference type="EMBL" id="FO117607">
    <property type="protein sequence ID" value="CCG00427.1"/>
    <property type="molecule type" value="Genomic_DNA"/>
</dbReference>
<dbReference type="GO" id="GO:0016740">
    <property type="term" value="F:transferase activity"/>
    <property type="evidence" value="ECO:0007669"/>
    <property type="project" value="UniProtKB-KW"/>
</dbReference>
<dbReference type="AlphaFoldDB" id="H6RHB6"/>